<gene>
    <name evidence="1" type="ORF">DSO57_1020178</name>
</gene>
<dbReference type="Proteomes" id="UP001165960">
    <property type="component" value="Unassembled WGS sequence"/>
</dbReference>
<name>A0ACC2RUX8_9FUNG</name>
<comment type="caution">
    <text evidence="1">The sequence shown here is derived from an EMBL/GenBank/DDBJ whole genome shotgun (WGS) entry which is preliminary data.</text>
</comment>
<keyword evidence="2" id="KW-1185">Reference proteome</keyword>
<sequence>MSSTYPDPLSKRPGLGKAGRPSQINVNYFPITLKPPGTVFHYDVLITPEVPIPINKQVFDAFVGQSSKDKKVLNGIFLAFDGVKNAFAPRRLPLDDVFEDEIVLPERGGGKSKNPRLFKLKLTKVNEIKVDPVEMQARTPAGLMAIMAYNIVFRYQPNKNFVQIKDSFYTRENVHNMSGGLEVWPGFFRSFMPCADGLALNVDTIVCTFYRPGNLLDLITAFIGLRNRDELRDPRFKDHVKRIQSFVRNLRITLSYRGESSREYKIRSISATGADATKFDLVEEGVNKGKTTVAKYFTQKFGTHLQFPMLPCVEIKKGVLIPMEVCEVLPGQRYPKKLSEFQTAEMIKITCVQPKVRADKIKAGLRLMECDKNECLKQFGIAVTPTLKVVNSRILPTPTVLYHPTSKEKALRPMDGAWNLRDKKLFEGKSLKVWAVVVFGKEIRLRRRTVETFLKEHIATCIDTGMPIINKQPDIYYSDVSAEAVHKSLQQVSSSIRKKSNASPQLLMCVLPDKGAQLYGAIKTTCELELGIPTQCIQYEKVSRPNKQYCANVCLKMNAKLGGINASMTPADLGDLKAPPTLLLGADVTHPSPGAIDAASVAAVIGSFDFSAARYSSQVRVQEPRVEMIGELKEMVEQLLKSFFKNTRVKPAQIIYFRDGVSEGQFQEVLLSEMTAIKQACAEIEKGYAPKVTFVVVQKRHHTRFFPIKPPDMDRSGNCKAGTVVETGICHSHYFDFFLQSHSGLQGTSRPVHYHVLIDEIRFTTDRLQALCNNMCYLFSRATRAVSLVPPVYYAHLAAARARFHYKISDNSESASTSSTGSHRPVHAELVRVMYYV</sequence>
<evidence type="ECO:0000313" key="1">
    <source>
        <dbReference type="EMBL" id="KAJ9053870.1"/>
    </source>
</evidence>
<dbReference type="EMBL" id="QTSX02006483">
    <property type="protein sequence ID" value="KAJ9053870.1"/>
    <property type="molecule type" value="Genomic_DNA"/>
</dbReference>
<proteinExistence type="predicted"/>
<reference evidence="1" key="1">
    <citation type="submission" date="2022-04" db="EMBL/GenBank/DDBJ databases">
        <title>Genome of the entomopathogenic fungus Entomophthora muscae.</title>
        <authorList>
            <person name="Elya C."/>
            <person name="Lovett B.R."/>
            <person name="Lee E."/>
            <person name="Macias A.M."/>
            <person name="Hajek A.E."/>
            <person name="De Bivort B.L."/>
            <person name="Kasson M.T."/>
            <person name="De Fine Licht H.H."/>
            <person name="Stajich J.E."/>
        </authorList>
    </citation>
    <scope>NUCLEOTIDE SEQUENCE</scope>
    <source>
        <strain evidence="1">Berkeley</strain>
    </source>
</reference>
<evidence type="ECO:0000313" key="2">
    <source>
        <dbReference type="Proteomes" id="UP001165960"/>
    </source>
</evidence>
<protein>
    <submittedName>
        <fullName evidence="1">Uncharacterized protein</fullName>
    </submittedName>
</protein>
<accession>A0ACC2RUX8</accession>
<organism evidence="1 2">
    <name type="scientific">Entomophthora muscae</name>
    <dbReference type="NCBI Taxonomy" id="34485"/>
    <lineage>
        <taxon>Eukaryota</taxon>
        <taxon>Fungi</taxon>
        <taxon>Fungi incertae sedis</taxon>
        <taxon>Zoopagomycota</taxon>
        <taxon>Entomophthoromycotina</taxon>
        <taxon>Entomophthoromycetes</taxon>
        <taxon>Entomophthorales</taxon>
        <taxon>Entomophthoraceae</taxon>
        <taxon>Entomophthora</taxon>
    </lineage>
</organism>